<feature type="region of interest" description="Disordered" evidence="9">
    <location>
        <begin position="1"/>
        <end position="20"/>
    </location>
</feature>
<keyword evidence="6 8" id="KW-1133">Transmembrane helix</keyword>
<dbReference type="HOGENOM" id="CLU_016047_3_1_4"/>
<name>W8X8K7_CASD6</name>
<keyword evidence="4" id="KW-0997">Cell inner membrane</keyword>
<dbReference type="GO" id="GO:0005886">
    <property type="term" value="C:plasma membrane"/>
    <property type="evidence" value="ECO:0007669"/>
    <property type="project" value="UniProtKB-SubCell"/>
</dbReference>
<keyword evidence="2 8" id="KW-0813">Transport</keyword>
<evidence type="ECO:0000259" key="10">
    <source>
        <dbReference type="PROSITE" id="PS50928"/>
    </source>
</evidence>
<feature type="transmembrane region" description="Helical" evidence="8">
    <location>
        <begin position="123"/>
        <end position="148"/>
    </location>
</feature>
<accession>W8X8K7</accession>
<dbReference type="Gene3D" id="1.10.3720.10">
    <property type="entry name" value="MetI-like"/>
    <property type="match status" value="1"/>
</dbReference>
<evidence type="ECO:0000256" key="7">
    <source>
        <dbReference type="ARBA" id="ARBA00023136"/>
    </source>
</evidence>
<feature type="transmembrane region" description="Helical" evidence="8">
    <location>
        <begin position="200"/>
        <end position="222"/>
    </location>
</feature>
<dbReference type="Pfam" id="PF00528">
    <property type="entry name" value="BPD_transp_1"/>
    <property type="match status" value="1"/>
</dbReference>
<protein>
    <submittedName>
        <fullName evidence="11">ABC transporter, permease protein</fullName>
    </submittedName>
</protein>
<dbReference type="eggNOG" id="COG1177">
    <property type="taxonomic scope" value="Bacteria"/>
</dbReference>
<dbReference type="CDD" id="cd06261">
    <property type="entry name" value="TM_PBP2"/>
    <property type="match status" value="1"/>
</dbReference>
<dbReference type="PANTHER" id="PTHR43357:SF4">
    <property type="entry name" value="INNER MEMBRANE ABC TRANSPORTER PERMEASE PROTEIN YDCV"/>
    <property type="match status" value="1"/>
</dbReference>
<reference evidence="11 12" key="1">
    <citation type="journal article" date="2014" name="BMC Microbiol.">
        <title>The oxygen-independent metabolism of cyclic monoterpenes in Castellaniella defragrans 65Phen.</title>
        <authorList>
            <person name="Petasch J."/>
            <person name="Disch E.M."/>
            <person name="Markert S."/>
            <person name="Becher D."/>
            <person name="Schweder T."/>
            <person name="Huttel B."/>
            <person name="Reinhardt R."/>
            <person name="Harder J."/>
        </authorList>
    </citation>
    <scope>NUCLEOTIDE SEQUENCE [LARGE SCALE GENOMIC DNA]</scope>
    <source>
        <strain evidence="11">65Phen</strain>
    </source>
</reference>
<dbReference type="InterPro" id="IPR000515">
    <property type="entry name" value="MetI-like"/>
</dbReference>
<sequence length="299" mass="32681">MIMDTANTLPTSRTGLPASAAPSRRWGWLWRATIWTVMGFFLLNVVFMIATVVVNSVATRWFGTPLPEGFTLSWYGRAWDDFQLAHVLVVTLEVVAATVLLSILLGVPAAYALARAQFRGKRLAMLLILLPMMVPPVTYGIPMATAMYQLGVGGTLTGVILSNLVPALPFVILVMTPFIEQIDPGLESAARIFGANTYQYFRHVLLPLLVPGMLAAGLLVLVRTIGMFELTFFTAGPDSQTLVVALYYAVFSTGVRAPQAIDAMAMIYMAITLLWVLIALRFVSPTQLVSRVKEAPREA</sequence>
<feature type="transmembrane region" description="Helical" evidence="8">
    <location>
        <begin position="265"/>
        <end position="283"/>
    </location>
</feature>
<feature type="transmembrane region" description="Helical" evidence="8">
    <location>
        <begin position="160"/>
        <end position="179"/>
    </location>
</feature>
<evidence type="ECO:0000313" key="12">
    <source>
        <dbReference type="Proteomes" id="UP000019805"/>
    </source>
</evidence>
<comment type="similarity">
    <text evidence="8">Belongs to the binding-protein-dependent transport system permease family.</text>
</comment>
<evidence type="ECO:0000256" key="2">
    <source>
        <dbReference type="ARBA" id="ARBA00022448"/>
    </source>
</evidence>
<evidence type="ECO:0000256" key="9">
    <source>
        <dbReference type="SAM" id="MobiDB-lite"/>
    </source>
</evidence>
<keyword evidence="3" id="KW-1003">Cell membrane</keyword>
<dbReference type="GO" id="GO:0055085">
    <property type="term" value="P:transmembrane transport"/>
    <property type="evidence" value="ECO:0007669"/>
    <property type="project" value="InterPro"/>
</dbReference>
<feature type="domain" description="ABC transmembrane type-1" evidence="10">
    <location>
        <begin position="88"/>
        <end position="279"/>
    </location>
</feature>
<dbReference type="SUPFAM" id="SSF161098">
    <property type="entry name" value="MetI-like"/>
    <property type="match status" value="1"/>
</dbReference>
<dbReference type="PANTHER" id="PTHR43357">
    <property type="entry name" value="INNER MEMBRANE ABC TRANSPORTER PERMEASE PROTEIN YDCV"/>
    <property type="match status" value="1"/>
</dbReference>
<dbReference type="OrthoDB" id="9783270at2"/>
<feature type="compositionally biased region" description="Polar residues" evidence="9">
    <location>
        <begin position="1"/>
        <end position="14"/>
    </location>
</feature>
<dbReference type="STRING" id="1437824.BN940_03856"/>
<feature type="transmembrane region" description="Helical" evidence="8">
    <location>
        <begin position="82"/>
        <end position="111"/>
    </location>
</feature>
<evidence type="ECO:0000256" key="3">
    <source>
        <dbReference type="ARBA" id="ARBA00022475"/>
    </source>
</evidence>
<evidence type="ECO:0000256" key="4">
    <source>
        <dbReference type="ARBA" id="ARBA00022519"/>
    </source>
</evidence>
<keyword evidence="12" id="KW-1185">Reference proteome</keyword>
<evidence type="ECO:0000313" key="11">
    <source>
        <dbReference type="EMBL" id="CDM23245.1"/>
    </source>
</evidence>
<feature type="transmembrane region" description="Helical" evidence="8">
    <location>
        <begin position="34"/>
        <end position="62"/>
    </location>
</feature>
<evidence type="ECO:0000256" key="6">
    <source>
        <dbReference type="ARBA" id="ARBA00022989"/>
    </source>
</evidence>
<comment type="subcellular location">
    <subcellularLocation>
        <location evidence="1">Cell inner membrane</location>
        <topology evidence="1">Multi-pass membrane protein</topology>
    </subcellularLocation>
    <subcellularLocation>
        <location evidence="8">Cell membrane</location>
        <topology evidence="8">Multi-pass membrane protein</topology>
    </subcellularLocation>
</comment>
<dbReference type="AlphaFoldDB" id="W8X8K7"/>
<gene>
    <name evidence="11" type="ORF">BN940_03856</name>
</gene>
<evidence type="ECO:0000256" key="5">
    <source>
        <dbReference type="ARBA" id="ARBA00022692"/>
    </source>
</evidence>
<keyword evidence="5 8" id="KW-0812">Transmembrane</keyword>
<dbReference type="PATRIC" id="fig|1437824.5.peg.765"/>
<evidence type="ECO:0000256" key="8">
    <source>
        <dbReference type="RuleBase" id="RU363032"/>
    </source>
</evidence>
<evidence type="ECO:0000256" key="1">
    <source>
        <dbReference type="ARBA" id="ARBA00004429"/>
    </source>
</evidence>
<organism evidence="11 12">
    <name type="scientific">Castellaniella defragrans (strain DSM 12143 / CCUG 39792 / 65Phen)</name>
    <name type="common">Alcaligenes defragrans</name>
    <dbReference type="NCBI Taxonomy" id="1437824"/>
    <lineage>
        <taxon>Bacteria</taxon>
        <taxon>Pseudomonadati</taxon>
        <taxon>Pseudomonadota</taxon>
        <taxon>Betaproteobacteria</taxon>
        <taxon>Burkholderiales</taxon>
        <taxon>Alcaligenaceae</taxon>
        <taxon>Castellaniella</taxon>
    </lineage>
</organism>
<dbReference type="Proteomes" id="UP000019805">
    <property type="component" value="Chromosome"/>
</dbReference>
<dbReference type="EMBL" id="HG916765">
    <property type="protein sequence ID" value="CDM23245.1"/>
    <property type="molecule type" value="Genomic_DNA"/>
</dbReference>
<dbReference type="InterPro" id="IPR035906">
    <property type="entry name" value="MetI-like_sf"/>
</dbReference>
<dbReference type="KEGG" id="cdn:BN940_03856"/>
<dbReference type="PROSITE" id="PS50928">
    <property type="entry name" value="ABC_TM1"/>
    <property type="match status" value="1"/>
</dbReference>
<keyword evidence="7 8" id="KW-0472">Membrane</keyword>
<proteinExistence type="inferred from homology"/>